<proteinExistence type="predicted"/>
<reference evidence="4 5" key="1">
    <citation type="submission" date="2020-04" db="EMBL/GenBank/DDBJ databases">
        <title>Ferrimonas sp. S7 isolated from sea water.</title>
        <authorList>
            <person name="Bae S.S."/>
            <person name="Baek K."/>
        </authorList>
    </citation>
    <scope>NUCLEOTIDE SEQUENCE [LARGE SCALE GENOMIC DNA]</scope>
    <source>
        <strain evidence="4 5">S7</strain>
    </source>
</reference>
<keyword evidence="1 2" id="KW-0238">DNA-binding</keyword>
<dbReference type="EMBL" id="CP051180">
    <property type="protein sequence ID" value="QIZ75646.1"/>
    <property type="molecule type" value="Genomic_DNA"/>
</dbReference>
<dbReference type="PANTHER" id="PTHR30055">
    <property type="entry name" value="HTH-TYPE TRANSCRIPTIONAL REGULATOR RUTR"/>
    <property type="match status" value="1"/>
</dbReference>
<evidence type="ECO:0000313" key="5">
    <source>
        <dbReference type="Proteomes" id="UP000501602"/>
    </source>
</evidence>
<protein>
    <submittedName>
        <fullName evidence="4">TetR/AcrR family transcriptional regulator</fullName>
    </submittedName>
</protein>
<dbReference type="InterPro" id="IPR050109">
    <property type="entry name" value="HTH-type_TetR-like_transc_reg"/>
</dbReference>
<dbReference type="PANTHER" id="PTHR30055:SF222">
    <property type="entry name" value="REGULATORY PROTEIN"/>
    <property type="match status" value="1"/>
</dbReference>
<dbReference type="Gene3D" id="1.10.357.10">
    <property type="entry name" value="Tetracycline Repressor, domain 2"/>
    <property type="match status" value="1"/>
</dbReference>
<keyword evidence="5" id="KW-1185">Reference proteome</keyword>
<dbReference type="PRINTS" id="PR00455">
    <property type="entry name" value="HTHTETR"/>
</dbReference>
<dbReference type="Pfam" id="PF00440">
    <property type="entry name" value="TetR_N"/>
    <property type="match status" value="1"/>
</dbReference>
<evidence type="ECO:0000313" key="4">
    <source>
        <dbReference type="EMBL" id="QIZ75646.1"/>
    </source>
</evidence>
<dbReference type="PROSITE" id="PS50977">
    <property type="entry name" value="HTH_TETR_2"/>
    <property type="match status" value="1"/>
</dbReference>
<feature type="DNA-binding region" description="H-T-H motif" evidence="2">
    <location>
        <begin position="25"/>
        <end position="44"/>
    </location>
</feature>
<dbReference type="SUPFAM" id="SSF46689">
    <property type="entry name" value="Homeodomain-like"/>
    <property type="match status" value="1"/>
</dbReference>
<dbReference type="RefSeq" id="WP_168658907.1">
    <property type="nucleotide sequence ID" value="NZ_CP051180.1"/>
</dbReference>
<dbReference type="KEGG" id="fes:HER31_01250"/>
<dbReference type="InterPro" id="IPR036271">
    <property type="entry name" value="Tet_transcr_reg_TetR-rel_C_sf"/>
</dbReference>
<feature type="domain" description="HTH tetR-type" evidence="3">
    <location>
        <begin position="2"/>
        <end position="62"/>
    </location>
</feature>
<dbReference type="SUPFAM" id="SSF48498">
    <property type="entry name" value="Tetracyclin repressor-like, C-terminal domain"/>
    <property type="match status" value="1"/>
</dbReference>
<sequence>MTPKKKLILDTALALFVEQGIEATATAQIAKQAGVANGTLFHHFSSKSVLVNELFNSTKRELAAAMQLQPAFDTNTDLRQQAWQLWHNGICWAVAHPLQLRFLQQIHYHPSEPVRQQMVEQLFHFVEHLLLQGQQQGLLLQTPLPLATELSHSLFISSAAWLCEQHEQHQLEQHISASFEMFWRCMGGKGADLTPVNLSEHIPASATM</sequence>
<dbReference type="GO" id="GO:0003677">
    <property type="term" value="F:DNA binding"/>
    <property type="evidence" value="ECO:0007669"/>
    <property type="project" value="UniProtKB-UniRule"/>
</dbReference>
<dbReference type="Proteomes" id="UP000501602">
    <property type="component" value="Chromosome"/>
</dbReference>
<dbReference type="InterPro" id="IPR001647">
    <property type="entry name" value="HTH_TetR"/>
</dbReference>
<evidence type="ECO:0000256" key="1">
    <source>
        <dbReference type="ARBA" id="ARBA00023125"/>
    </source>
</evidence>
<dbReference type="AlphaFoldDB" id="A0A6H1UBR2"/>
<name>A0A6H1UBR2_9GAMM</name>
<evidence type="ECO:0000259" key="3">
    <source>
        <dbReference type="PROSITE" id="PS50977"/>
    </source>
</evidence>
<evidence type="ECO:0000256" key="2">
    <source>
        <dbReference type="PROSITE-ProRule" id="PRU00335"/>
    </source>
</evidence>
<organism evidence="4 5">
    <name type="scientific">Ferrimonas lipolytica</name>
    <dbReference type="NCBI Taxonomy" id="2724191"/>
    <lineage>
        <taxon>Bacteria</taxon>
        <taxon>Pseudomonadati</taxon>
        <taxon>Pseudomonadota</taxon>
        <taxon>Gammaproteobacteria</taxon>
        <taxon>Alteromonadales</taxon>
        <taxon>Ferrimonadaceae</taxon>
        <taxon>Ferrimonas</taxon>
    </lineage>
</organism>
<gene>
    <name evidence="4" type="ORF">HER31_01250</name>
</gene>
<dbReference type="InterPro" id="IPR009057">
    <property type="entry name" value="Homeodomain-like_sf"/>
</dbReference>
<accession>A0A6H1UBR2</accession>